<keyword evidence="4" id="KW-1185">Reference proteome</keyword>
<dbReference type="PRINTS" id="PR00080">
    <property type="entry name" value="SDRFAMILY"/>
</dbReference>
<evidence type="ECO:0000313" key="3">
    <source>
        <dbReference type="EMBL" id="TCP24942.1"/>
    </source>
</evidence>
<dbReference type="PRINTS" id="PR00081">
    <property type="entry name" value="GDHRDH"/>
</dbReference>
<evidence type="ECO:0000256" key="2">
    <source>
        <dbReference type="ARBA" id="ARBA00023002"/>
    </source>
</evidence>
<dbReference type="EMBL" id="SLXK01000022">
    <property type="protein sequence ID" value="TCP24942.1"/>
    <property type="molecule type" value="Genomic_DNA"/>
</dbReference>
<name>A0A4R2NT20_9BACL</name>
<reference evidence="3 4" key="1">
    <citation type="submission" date="2019-03" db="EMBL/GenBank/DDBJ databases">
        <title>Genomic Encyclopedia of Type Strains, Phase IV (KMG-IV): sequencing the most valuable type-strain genomes for metagenomic binning, comparative biology and taxonomic classification.</title>
        <authorList>
            <person name="Goeker M."/>
        </authorList>
    </citation>
    <scope>NUCLEOTIDE SEQUENCE [LARGE SCALE GENOMIC DNA]</scope>
    <source>
        <strain evidence="3 4">DSM 19377</strain>
    </source>
</reference>
<evidence type="ECO:0000313" key="4">
    <source>
        <dbReference type="Proteomes" id="UP000295416"/>
    </source>
</evidence>
<dbReference type="FunFam" id="3.40.50.720:FF:000084">
    <property type="entry name" value="Short-chain dehydrogenase reductase"/>
    <property type="match status" value="1"/>
</dbReference>
<comment type="caution">
    <text evidence="3">The sequence shown here is derived from an EMBL/GenBank/DDBJ whole genome shotgun (WGS) entry which is preliminary data.</text>
</comment>
<comment type="similarity">
    <text evidence="1">Belongs to the short-chain dehydrogenases/reductases (SDR) family.</text>
</comment>
<dbReference type="Pfam" id="PF13561">
    <property type="entry name" value="adh_short_C2"/>
    <property type="match status" value="1"/>
</dbReference>
<dbReference type="InterPro" id="IPR002347">
    <property type="entry name" value="SDR_fam"/>
</dbReference>
<organism evidence="3 4">
    <name type="scientific">Scopulibacillus darangshiensis</name>
    <dbReference type="NCBI Taxonomy" id="442528"/>
    <lineage>
        <taxon>Bacteria</taxon>
        <taxon>Bacillati</taxon>
        <taxon>Bacillota</taxon>
        <taxon>Bacilli</taxon>
        <taxon>Bacillales</taxon>
        <taxon>Sporolactobacillaceae</taxon>
        <taxon>Scopulibacillus</taxon>
    </lineage>
</organism>
<dbReference type="InterPro" id="IPR036291">
    <property type="entry name" value="NAD(P)-bd_dom_sf"/>
</dbReference>
<evidence type="ECO:0000256" key="1">
    <source>
        <dbReference type="ARBA" id="ARBA00006484"/>
    </source>
</evidence>
<dbReference type="PANTHER" id="PTHR43639">
    <property type="entry name" value="OXIDOREDUCTASE, SHORT-CHAIN DEHYDROGENASE/REDUCTASE FAMILY (AFU_ORTHOLOGUE AFUA_5G02870)"/>
    <property type="match status" value="1"/>
</dbReference>
<keyword evidence="2" id="KW-0560">Oxidoreductase</keyword>
<dbReference type="SUPFAM" id="SSF51735">
    <property type="entry name" value="NAD(P)-binding Rossmann-fold domains"/>
    <property type="match status" value="1"/>
</dbReference>
<dbReference type="AlphaFoldDB" id="A0A4R2NT20"/>
<dbReference type="OrthoDB" id="9803333at2"/>
<proteinExistence type="inferred from homology"/>
<dbReference type="GO" id="GO:0008206">
    <property type="term" value="P:bile acid metabolic process"/>
    <property type="evidence" value="ECO:0007669"/>
    <property type="project" value="UniProtKB-ARBA"/>
</dbReference>
<dbReference type="GO" id="GO:0016491">
    <property type="term" value="F:oxidoreductase activity"/>
    <property type="evidence" value="ECO:0007669"/>
    <property type="project" value="UniProtKB-KW"/>
</dbReference>
<sequence>MKPLEGKIALVTGASRGIGRAIAFRLAGDGALVAVHYAKNEEAAKQTIHDIASIGGKAFGIQAEFGLSMNMDAFFADLDSKVEKYTGQSQFDILVNNAGIAQMGTIEEISEEAFDKVMAVNLKTPFFLVQQALQRLRDGGRIINISSLAAQNHFPGTIAYNLSKAGLNTLTQTLAKQLGSRSITVNALMPGVVETEVNAELLKRPESKKRAAQSSVFDRLGQVEDIADVAAFFASPDSRWVTGQLVDASGGGGL</sequence>
<gene>
    <name evidence="3" type="ORF">EV207_12245</name>
</gene>
<dbReference type="Gene3D" id="3.40.50.720">
    <property type="entry name" value="NAD(P)-binding Rossmann-like Domain"/>
    <property type="match status" value="1"/>
</dbReference>
<dbReference type="PANTHER" id="PTHR43639:SF1">
    <property type="entry name" value="SHORT-CHAIN DEHYDROGENASE_REDUCTASE FAMILY PROTEIN"/>
    <property type="match status" value="1"/>
</dbReference>
<dbReference type="Proteomes" id="UP000295416">
    <property type="component" value="Unassembled WGS sequence"/>
</dbReference>
<accession>A0A4R2NT20</accession>
<dbReference type="RefSeq" id="WP_132746839.1">
    <property type="nucleotide sequence ID" value="NZ_SLXK01000022.1"/>
</dbReference>
<protein>
    <submittedName>
        <fullName evidence="3">NAD(P)-dependent dehydrogenase (Short-subunit alcohol dehydrogenase family)</fullName>
    </submittedName>
</protein>